<reference evidence="3" key="1">
    <citation type="journal article" date="2017" name="Nat. Commun.">
        <title>The asparagus genome sheds light on the origin and evolution of a young Y chromosome.</title>
        <authorList>
            <person name="Harkess A."/>
            <person name="Zhou J."/>
            <person name="Xu C."/>
            <person name="Bowers J.E."/>
            <person name="Van der Hulst R."/>
            <person name="Ayyampalayam S."/>
            <person name="Mercati F."/>
            <person name="Riccardi P."/>
            <person name="McKain M.R."/>
            <person name="Kakrana A."/>
            <person name="Tang H."/>
            <person name="Ray J."/>
            <person name="Groenendijk J."/>
            <person name="Arikit S."/>
            <person name="Mathioni S.M."/>
            <person name="Nakano M."/>
            <person name="Shan H."/>
            <person name="Telgmann-Rauber A."/>
            <person name="Kanno A."/>
            <person name="Yue Z."/>
            <person name="Chen H."/>
            <person name="Li W."/>
            <person name="Chen Y."/>
            <person name="Xu X."/>
            <person name="Zhang Y."/>
            <person name="Luo S."/>
            <person name="Chen H."/>
            <person name="Gao J."/>
            <person name="Mao Z."/>
            <person name="Pires J.C."/>
            <person name="Luo M."/>
            <person name="Kudrna D."/>
            <person name="Wing R.A."/>
            <person name="Meyers B.C."/>
            <person name="Yi K."/>
            <person name="Kong H."/>
            <person name="Lavrijsen P."/>
            <person name="Sunseri F."/>
            <person name="Falavigna A."/>
            <person name="Ye Y."/>
            <person name="Leebens-Mack J.H."/>
            <person name="Chen G."/>
        </authorList>
    </citation>
    <scope>NUCLEOTIDE SEQUENCE [LARGE SCALE GENOMIC DNA]</scope>
    <source>
        <strain evidence="3">cv. DH0086</strain>
    </source>
</reference>
<feature type="domain" description="DNA2/NAM7 helicase-like C-terminal" evidence="1">
    <location>
        <begin position="100"/>
        <end position="197"/>
    </location>
</feature>
<dbReference type="Gene3D" id="3.40.50.300">
    <property type="entry name" value="P-loop containing nucleotide triphosphate hydrolases"/>
    <property type="match status" value="2"/>
</dbReference>
<dbReference type="Gramene" id="ONK71076">
    <property type="protein sequence ID" value="ONK71076"/>
    <property type="gene ID" value="A4U43_C04F4470"/>
</dbReference>
<organism evidence="2 3">
    <name type="scientific">Asparagus officinalis</name>
    <name type="common">Garden asparagus</name>
    <dbReference type="NCBI Taxonomy" id="4686"/>
    <lineage>
        <taxon>Eukaryota</taxon>
        <taxon>Viridiplantae</taxon>
        <taxon>Streptophyta</taxon>
        <taxon>Embryophyta</taxon>
        <taxon>Tracheophyta</taxon>
        <taxon>Spermatophyta</taxon>
        <taxon>Magnoliopsida</taxon>
        <taxon>Liliopsida</taxon>
        <taxon>Asparagales</taxon>
        <taxon>Asparagaceae</taxon>
        <taxon>Asparagoideae</taxon>
        <taxon>Asparagus</taxon>
    </lineage>
</organism>
<evidence type="ECO:0000259" key="1">
    <source>
        <dbReference type="Pfam" id="PF13087"/>
    </source>
</evidence>
<sequence>MSVTDFTENALSQYGIYLEGLVEDEEERQIIRELTLKEFVNKRFTDNFYFRGKLQKHESAIRIDKNYWELSGVRHAIFIGDEHQLPALVKSQVSENAAFGRNLFERLSSLGHEKHLLNVQYRMHPSISKFPNSNFYDKKISDGPNVMCDSYEQKYLAGSMYGSYSFKNIQSGKESRDSKTESLKNMIEVTVIQQIIKIVRI</sequence>
<proteinExistence type="predicted"/>
<evidence type="ECO:0000313" key="2">
    <source>
        <dbReference type="EMBL" id="ONK71076.1"/>
    </source>
</evidence>
<dbReference type="PANTHER" id="PTHR10887">
    <property type="entry name" value="DNA2/NAM7 HELICASE FAMILY"/>
    <property type="match status" value="1"/>
</dbReference>
<gene>
    <name evidence="2" type="ORF">A4U43_C04F4470</name>
</gene>
<keyword evidence="3" id="KW-1185">Reference proteome</keyword>
<accession>A0A5P1EYB3</accession>
<dbReference type="InterPro" id="IPR027417">
    <property type="entry name" value="P-loop_NTPase"/>
</dbReference>
<dbReference type="EMBL" id="CM007384">
    <property type="protein sequence ID" value="ONK71076.1"/>
    <property type="molecule type" value="Genomic_DNA"/>
</dbReference>
<dbReference type="InterPro" id="IPR045055">
    <property type="entry name" value="DNA2/NAM7-like"/>
</dbReference>
<dbReference type="Pfam" id="PF13087">
    <property type="entry name" value="AAA_12"/>
    <property type="match status" value="1"/>
</dbReference>
<protein>
    <recommendedName>
        <fullName evidence="1">DNA2/NAM7 helicase-like C-terminal domain-containing protein</fullName>
    </recommendedName>
</protein>
<dbReference type="OMA" id="YLEGEMF"/>
<dbReference type="SUPFAM" id="SSF52540">
    <property type="entry name" value="P-loop containing nucleoside triphosphate hydrolases"/>
    <property type="match status" value="1"/>
</dbReference>
<name>A0A5P1EYB3_ASPOF</name>
<dbReference type="Proteomes" id="UP000243459">
    <property type="component" value="Chromosome 4"/>
</dbReference>
<dbReference type="AlphaFoldDB" id="A0A5P1EYB3"/>
<dbReference type="PANTHER" id="PTHR10887:SF515">
    <property type="entry name" value="P-LOOP CONTAINING NUCLEOSIDE TRIPHOSPHATE HYDROLASES SUPERFAMILY PROTEIN"/>
    <property type="match status" value="1"/>
</dbReference>
<dbReference type="InterPro" id="IPR041679">
    <property type="entry name" value="DNA2/NAM7-like_C"/>
</dbReference>
<evidence type="ECO:0000313" key="3">
    <source>
        <dbReference type="Proteomes" id="UP000243459"/>
    </source>
</evidence>